<evidence type="ECO:0000256" key="1">
    <source>
        <dbReference type="ARBA" id="ARBA00023015"/>
    </source>
</evidence>
<feature type="domain" description="NAC" evidence="6">
    <location>
        <begin position="17"/>
        <end position="184"/>
    </location>
</feature>
<evidence type="ECO:0000256" key="2">
    <source>
        <dbReference type="ARBA" id="ARBA00023125"/>
    </source>
</evidence>
<dbReference type="Proteomes" id="UP001497516">
    <property type="component" value="Chromosome 6"/>
</dbReference>
<evidence type="ECO:0000259" key="6">
    <source>
        <dbReference type="PROSITE" id="PS51005"/>
    </source>
</evidence>
<keyword evidence="3" id="KW-0804">Transcription</keyword>
<dbReference type="InterPro" id="IPR003441">
    <property type="entry name" value="NAC-dom"/>
</dbReference>
<dbReference type="GO" id="GO:0003677">
    <property type="term" value="F:DNA binding"/>
    <property type="evidence" value="ECO:0007669"/>
    <property type="project" value="UniProtKB-KW"/>
</dbReference>
<evidence type="ECO:0000256" key="4">
    <source>
        <dbReference type="ARBA" id="ARBA00023242"/>
    </source>
</evidence>
<keyword evidence="8" id="KW-1185">Reference proteome</keyword>
<sequence>MNLNAGIPSSSAAAVPLPPGTKFLPTDQELLGYYLYNHIEGKLPPHLYEIVRRHDLYGGEEPWEVWRRLQSAGGELGDVYFFAELRKKVKAGGDDSRNFERKVGRSGGSWHGEDTGARFKLVLRHAPPRKAENWVTGIRKRFNYRNPNLSGENGKWILHEFSLSKDPAGKKDICGKVLCLLRNNGSPSAKAVVDAARSSAVAKRKRDIQFYIDYLAGKKEEKSAGIDDSNKRRRSSTPPPPAQPQQQPPPSVTNCSARDDEALCSNPAPDSFGQSEEFDIISYINWDSFENDASTTTVTDSKLVLPESRQTIIPLCYGNLDVKVEEQPPNPVPPPAPGPEPRARPSADDKGKNVVVAAADDGGGGYQNFDTKEGILLPPCEMQGAGDNYGYNYYDYGGTNQLENLQGFDGGGGGFGGVLGMGLPFNHPWEWQGNGGFG</sequence>
<evidence type="ECO:0000256" key="3">
    <source>
        <dbReference type="ARBA" id="ARBA00023163"/>
    </source>
</evidence>
<dbReference type="AlphaFoldDB" id="A0AAV2FIF4"/>
<dbReference type="InterPro" id="IPR036093">
    <property type="entry name" value="NAC_dom_sf"/>
</dbReference>
<keyword evidence="4" id="KW-0539">Nucleus</keyword>
<evidence type="ECO:0000313" key="8">
    <source>
        <dbReference type="Proteomes" id="UP001497516"/>
    </source>
</evidence>
<protein>
    <recommendedName>
        <fullName evidence="6">NAC domain-containing protein</fullName>
    </recommendedName>
</protein>
<feature type="compositionally biased region" description="Pro residues" evidence="5">
    <location>
        <begin position="328"/>
        <end position="340"/>
    </location>
</feature>
<dbReference type="PANTHER" id="PTHR31719">
    <property type="entry name" value="NAC TRANSCRIPTION FACTOR 56"/>
    <property type="match status" value="1"/>
</dbReference>
<dbReference type="Gene3D" id="2.170.150.80">
    <property type="entry name" value="NAC domain"/>
    <property type="match status" value="1"/>
</dbReference>
<dbReference type="PROSITE" id="PS51005">
    <property type="entry name" value="NAC"/>
    <property type="match status" value="1"/>
</dbReference>
<keyword evidence="1" id="KW-0805">Transcription regulation</keyword>
<evidence type="ECO:0000256" key="5">
    <source>
        <dbReference type="SAM" id="MobiDB-lite"/>
    </source>
</evidence>
<feature type="compositionally biased region" description="Pro residues" evidence="5">
    <location>
        <begin position="237"/>
        <end position="251"/>
    </location>
</feature>
<dbReference type="Pfam" id="PF02365">
    <property type="entry name" value="NAM"/>
    <property type="match status" value="1"/>
</dbReference>
<name>A0AAV2FIF4_9ROSI</name>
<feature type="region of interest" description="Disordered" evidence="5">
    <location>
        <begin position="222"/>
        <end position="271"/>
    </location>
</feature>
<dbReference type="GO" id="GO:0006355">
    <property type="term" value="P:regulation of DNA-templated transcription"/>
    <property type="evidence" value="ECO:0007669"/>
    <property type="project" value="InterPro"/>
</dbReference>
<accession>A0AAV2FIF4</accession>
<feature type="region of interest" description="Disordered" evidence="5">
    <location>
        <begin position="324"/>
        <end position="351"/>
    </location>
</feature>
<gene>
    <name evidence="7" type="ORF">LTRI10_LOCUS38339</name>
</gene>
<proteinExistence type="predicted"/>
<dbReference type="SUPFAM" id="SSF101941">
    <property type="entry name" value="NAC domain"/>
    <property type="match status" value="1"/>
</dbReference>
<dbReference type="PANTHER" id="PTHR31719:SF43">
    <property type="entry name" value="NAC TRANSCRIPTION FACTOR 56"/>
    <property type="match status" value="1"/>
</dbReference>
<dbReference type="EMBL" id="OZ034819">
    <property type="protein sequence ID" value="CAL1398086.1"/>
    <property type="molecule type" value="Genomic_DNA"/>
</dbReference>
<reference evidence="7 8" key="1">
    <citation type="submission" date="2024-04" db="EMBL/GenBank/DDBJ databases">
        <authorList>
            <person name="Fracassetti M."/>
        </authorList>
    </citation>
    <scope>NUCLEOTIDE SEQUENCE [LARGE SCALE GENOMIC DNA]</scope>
</reference>
<evidence type="ECO:0000313" key="7">
    <source>
        <dbReference type="EMBL" id="CAL1398086.1"/>
    </source>
</evidence>
<organism evidence="7 8">
    <name type="scientific">Linum trigynum</name>
    <dbReference type="NCBI Taxonomy" id="586398"/>
    <lineage>
        <taxon>Eukaryota</taxon>
        <taxon>Viridiplantae</taxon>
        <taxon>Streptophyta</taxon>
        <taxon>Embryophyta</taxon>
        <taxon>Tracheophyta</taxon>
        <taxon>Spermatophyta</taxon>
        <taxon>Magnoliopsida</taxon>
        <taxon>eudicotyledons</taxon>
        <taxon>Gunneridae</taxon>
        <taxon>Pentapetalae</taxon>
        <taxon>rosids</taxon>
        <taxon>fabids</taxon>
        <taxon>Malpighiales</taxon>
        <taxon>Linaceae</taxon>
        <taxon>Linum</taxon>
    </lineage>
</organism>
<feature type="compositionally biased region" description="Basic and acidic residues" evidence="5">
    <location>
        <begin position="341"/>
        <end position="351"/>
    </location>
</feature>
<keyword evidence="2" id="KW-0238">DNA-binding</keyword>